<feature type="domain" description="Peptidase S26" evidence="2">
    <location>
        <begin position="33"/>
        <end position="91"/>
    </location>
</feature>
<evidence type="ECO:0000256" key="1">
    <source>
        <dbReference type="SAM" id="Phobius"/>
    </source>
</evidence>
<keyword evidence="1" id="KW-1133">Transmembrane helix</keyword>
<reference evidence="3 4" key="1">
    <citation type="submission" date="2018-03" db="EMBL/GenBank/DDBJ databases">
        <title>Genomic Encyclopedia of Archaeal and Bacterial Type Strains, Phase II (KMG-II): from individual species to whole genera.</title>
        <authorList>
            <person name="Goeker M."/>
        </authorList>
    </citation>
    <scope>NUCLEOTIDE SEQUENCE [LARGE SCALE GENOMIC DNA]</scope>
    <source>
        <strain evidence="3 4">DSM 43146</strain>
    </source>
</reference>
<comment type="caution">
    <text evidence="3">The sequence shown here is derived from an EMBL/GenBank/DDBJ whole genome shotgun (WGS) entry which is preliminary data.</text>
</comment>
<dbReference type="Gene3D" id="2.10.109.10">
    <property type="entry name" value="Umud Fragment, subunit A"/>
    <property type="match status" value="1"/>
</dbReference>
<dbReference type="SUPFAM" id="SSF51306">
    <property type="entry name" value="LexA/Signal peptidase"/>
    <property type="match status" value="1"/>
</dbReference>
<dbReference type="EMBL" id="PVMZ01000023">
    <property type="protein sequence ID" value="PRX14709.1"/>
    <property type="molecule type" value="Genomic_DNA"/>
</dbReference>
<dbReference type="InterPro" id="IPR019533">
    <property type="entry name" value="Peptidase_S26"/>
</dbReference>
<sequence>MNGRWPHRARGVALAGGLVLLLGSTGYFLLRYRVHAVPTASMAPVITPGDRVVVDTWSQHAARGDAVLLDGGNLLVKRVAAVGGDTVACCNASGRMPMLAAAAVTRGSRPPRR</sequence>
<dbReference type="AlphaFoldDB" id="A0A2T0JYV2"/>
<keyword evidence="4" id="KW-1185">Reference proteome</keyword>
<protein>
    <submittedName>
        <fullName evidence="3">Peptidase S24-like protein</fullName>
    </submittedName>
</protein>
<dbReference type="Proteomes" id="UP000239415">
    <property type="component" value="Unassembled WGS sequence"/>
</dbReference>
<name>A0A2T0JYV2_9ACTN</name>
<dbReference type="CDD" id="cd06462">
    <property type="entry name" value="Peptidase_S24_S26"/>
    <property type="match status" value="1"/>
</dbReference>
<keyword evidence="1" id="KW-0472">Membrane</keyword>
<dbReference type="InterPro" id="IPR036286">
    <property type="entry name" value="LexA/Signal_pep-like_sf"/>
</dbReference>
<feature type="transmembrane region" description="Helical" evidence="1">
    <location>
        <begin position="12"/>
        <end position="30"/>
    </location>
</feature>
<evidence type="ECO:0000313" key="4">
    <source>
        <dbReference type="Proteomes" id="UP000239415"/>
    </source>
</evidence>
<proteinExistence type="predicted"/>
<gene>
    <name evidence="3" type="ORF">CLV67_12395</name>
</gene>
<dbReference type="GO" id="GO:0006465">
    <property type="term" value="P:signal peptide processing"/>
    <property type="evidence" value="ECO:0007669"/>
    <property type="project" value="InterPro"/>
</dbReference>
<dbReference type="Pfam" id="PF10502">
    <property type="entry name" value="Peptidase_S26"/>
    <property type="match status" value="1"/>
</dbReference>
<keyword evidence="1" id="KW-0812">Transmembrane</keyword>
<dbReference type="RefSeq" id="WP_106328447.1">
    <property type="nucleotide sequence ID" value="NZ_BOMO01000137.1"/>
</dbReference>
<evidence type="ECO:0000313" key="3">
    <source>
        <dbReference type="EMBL" id="PRX14709.1"/>
    </source>
</evidence>
<evidence type="ECO:0000259" key="2">
    <source>
        <dbReference type="Pfam" id="PF10502"/>
    </source>
</evidence>
<accession>A0A2T0JYV2</accession>
<dbReference type="GO" id="GO:0004252">
    <property type="term" value="F:serine-type endopeptidase activity"/>
    <property type="evidence" value="ECO:0007669"/>
    <property type="project" value="InterPro"/>
</dbReference>
<dbReference type="OrthoDB" id="9815782at2"/>
<organism evidence="3 4">
    <name type="scientific">Actinoplanes italicus</name>
    <dbReference type="NCBI Taxonomy" id="113567"/>
    <lineage>
        <taxon>Bacteria</taxon>
        <taxon>Bacillati</taxon>
        <taxon>Actinomycetota</taxon>
        <taxon>Actinomycetes</taxon>
        <taxon>Micromonosporales</taxon>
        <taxon>Micromonosporaceae</taxon>
        <taxon>Actinoplanes</taxon>
    </lineage>
</organism>